<evidence type="ECO:0000256" key="1">
    <source>
        <dbReference type="ARBA" id="ARBA00004236"/>
    </source>
</evidence>
<keyword evidence="9" id="KW-1185">Reference proteome</keyword>
<dbReference type="InterPro" id="IPR051110">
    <property type="entry name" value="Ly-6/neurotoxin-like_GPI-ap"/>
</dbReference>
<dbReference type="Gene3D" id="2.10.60.10">
    <property type="entry name" value="CD59"/>
    <property type="match status" value="1"/>
</dbReference>
<gene>
    <name evidence="8" type="ORF">NDU88_005098</name>
</gene>
<keyword evidence="5" id="KW-0325">Glycoprotein</keyword>
<evidence type="ECO:0000313" key="9">
    <source>
        <dbReference type="Proteomes" id="UP001066276"/>
    </source>
</evidence>
<dbReference type="PANTHER" id="PTHR16983:SF13">
    <property type="entry name" value="LYMPHOCYTE ANTIGEN 6E"/>
    <property type="match status" value="1"/>
</dbReference>
<organism evidence="8 9">
    <name type="scientific">Pleurodeles waltl</name>
    <name type="common">Iberian ribbed newt</name>
    <dbReference type="NCBI Taxonomy" id="8319"/>
    <lineage>
        <taxon>Eukaryota</taxon>
        <taxon>Metazoa</taxon>
        <taxon>Chordata</taxon>
        <taxon>Craniata</taxon>
        <taxon>Vertebrata</taxon>
        <taxon>Euteleostomi</taxon>
        <taxon>Amphibia</taxon>
        <taxon>Batrachia</taxon>
        <taxon>Caudata</taxon>
        <taxon>Salamandroidea</taxon>
        <taxon>Salamandridae</taxon>
        <taxon>Pleurodelinae</taxon>
        <taxon>Pleurodeles</taxon>
    </lineage>
</organism>
<dbReference type="SMART" id="SM00134">
    <property type="entry name" value="LU"/>
    <property type="match status" value="1"/>
</dbReference>
<keyword evidence="4" id="KW-0472">Membrane</keyword>
<keyword evidence="2" id="KW-1003">Cell membrane</keyword>
<dbReference type="GO" id="GO:0005886">
    <property type="term" value="C:plasma membrane"/>
    <property type="evidence" value="ECO:0007669"/>
    <property type="project" value="UniProtKB-SubCell"/>
</dbReference>
<dbReference type="InterPro" id="IPR035076">
    <property type="entry name" value="Toxin/TOLIP"/>
</dbReference>
<evidence type="ECO:0000256" key="6">
    <source>
        <dbReference type="SAM" id="SignalP"/>
    </source>
</evidence>
<feature type="signal peptide" evidence="6">
    <location>
        <begin position="1"/>
        <end position="20"/>
    </location>
</feature>
<feature type="chain" id="PRO_5043328169" description="UPAR/Ly6 domain-containing protein" evidence="6">
    <location>
        <begin position="21"/>
        <end position="119"/>
    </location>
</feature>
<comment type="caution">
    <text evidence="8">The sequence shown here is derived from an EMBL/GenBank/DDBJ whole genome shotgun (WGS) entry which is preliminary data.</text>
</comment>
<dbReference type="FunFam" id="2.10.60.10:FF:000003">
    <property type="entry name" value="lymphocyte antigen 6E isoform X1"/>
    <property type="match status" value="1"/>
</dbReference>
<evidence type="ECO:0000256" key="4">
    <source>
        <dbReference type="ARBA" id="ARBA00023136"/>
    </source>
</evidence>
<dbReference type="SUPFAM" id="SSF57302">
    <property type="entry name" value="Snake toxin-like"/>
    <property type="match status" value="1"/>
</dbReference>
<proteinExistence type="predicted"/>
<reference evidence="8" key="1">
    <citation type="journal article" date="2022" name="bioRxiv">
        <title>Sequencing and chromosome-scale assembly of the giantPleurodeles waltlgenome.</title>
        <authorList>
            <person name="Brown T."/>
            <person name="Elewa A."/>
            <person name="Iarovenko S."/>
            <person name="Subramanian E."/>
            <person name="Araus A.J."/>
            <person name="Petzold A."/>
            <person name="Susuki M."/>
            <person name="Suzuki K.-i.T."/>
            <person name="Hayashi T."/>
            <person name="Toyoda A."/>
            <person name="Oliveira C."/>
            <person name="Osipova E."/>
            <person name="Leigh N.D."/>
            <person name="Simon A."/>
            <person name="Yun M.H."/>
        </authorList>
    </citation>
    <scope>NUCLEOTIDE SEQUENCE</scope>
    <source>
        <strain evidence="8">20211129_DDA</strain>
        <tissue evidence="8">Liver</tissue>
    </source>
</reference>
<comment type="subcellular location">
    <subcellularLocation>
        <location evidence="1">Cell membrane</location>
    </subcellularLocation>
</comment>
<evidence type="ECO:0000313" key="8">
    <source>
        <dbReference type="EMBL" id="KAJ1195830.1"/>
    </source>
</evidence>
<evidence type="ECO:0000256" key="5">
    <source>
        <dbReference type="ARBA" id="ARBA00023180"/>
    </source>
</evidence>
<protein>
    <recommendedName>
        <fullName evidence="7">UPAR/Ly6 domain-containing protein</fullName>
    </recommendedName>
</protein>
<sequence length="119" mass="11961">MKAVFCSLLAAALLVGTGHALKCYTCSGATSNTECVEQTCSTGLDSYCRSTYASGYGVSAMSKICASSCTAGSDTVLGVTSKVTCCTTDLCNGAPSARTSYTLLSLAAGISALLVRAVL</sequence>
<keyword evidence="3 6" id="KW-0732">Signal</keyword>
<evidence type="ECO:0000256" key="2">
    <source>
        <dbReference type="ARBA" id="ARBA00022475"/>
    </source>
</evidence>
<dbReference type="Proteomes" id="UP001066276">
    <property type="component" value="Chromosome 2_2"/>
</dbReference>
<evidence type="ECO:0000259" key="7">
    <source>
        <dbReference type="SMART" id="SM00134"/>
    </source>
</evidence>
<dbReference type="PANTHER" id="PTHR16983">
    <property type="entry name" value="UPAR/LY6 DOMAIN-CONTAINING PROTEIN"/>
    <property type="match status" value="1"/>
</dbReference>
<dbReference type="InterPro" id="IPR045860">
    <property type="entry name" value="Snake_toxin-like_sf"/>
</dbReference>
<dbReference type="Pfam" id="PF00087">
    <property type="entry name" value="Toxin_TOLIP"/>
    <property type="match status" value="1"/>
</dbReference>
<evidence type="ECO:0000256" key="3">
    <source>
        <dbReference type="ARBA" id="ARBA00022729"/>
    </source>
</evidence>
<dbReference type="AlphaFoldDB" id="A0AAV7V303"/>
<dbReference type="EMBL" id="JANPWB010000004">
    <property type="protein sequence ID" value="KAJ1195830.1"/>
    <property type="molecule type" value="Genomic_DNA"/>
</dbReference>
<feature type="domain" description="UPAR/Ly6" evidence="7">
    <location>
        <begin position="21"/>
        <end position="104"/>
    </location>
</feature>
<dbReference type="InterPro" id="IPR016054">
    <property type="entry name" value="LY6_UPA_recep-like"/>
</dbReference>
<accession>A0AAV7V303</accession>
<name>A0AAV7V303_PLEWA</name>